<dbReference type="InterPro" id="IPR036070">
    <property type="entry name" value="Nop_dom_sf"/>
</dbReference>
<dbReference type="PROSITE" id="PS51358">
    <property type="entry name" value="NOP"/>
    <property type="match status" value="1"/>
</dbReference>
<dbReference type="SUPFAM" id="SSF89124">
    <property type="entry name" value="Nop domain"/>
    <property type="match status" value="1"/>
</dbReference>
<organism evidence="2">
    <name type="scientific">Lotharella vacuolata</name>
    <dbReference type="NCBI Taxonomy" id="74820"/>
    <lineage>
        <taxon>Eukaryota</taxon>
        <taxon>Sar</taxon>
        <taxon>Rhizaria</taxon>
        <taxon>Cercozoa</taxon>
        <taxon>Chlorarachniophyceae</taxon>
        <taxon>Lotharella</taxon>
    </lineage>
</organism>
<gene>
    <name evidence="2" type="primary">nop56</name>
</gene>
<protein>
    <submittedName>
        <fullName evidence="2">Nucleolar protein Nop56-like protein</fullName>
    </submittedName>
</protein>
<dbReference type="InterPro" id="IPR002687">
    <property type="entry name" value="Nop_dom"/>
</dbReference>
<keyword evidence="2" id="KW-0542">Nucleomorph</keyword>
<name>A0A0H5BQS8_9EUKA</name>
<accession>A0A0H5BQS8</accession>
<dbReference type="Gene3D" id="1.10.246.90">
    <property type="entry name" value="Nop domain"/>
    <property type="match status" value="1"/>
</dbReference>
<dbReference type="EMBL" id="AB996599">
    <property type="protein sequence ID" value="BAS01474.1"/>
    <property type="molecule type" value="Genomic_DNA"/>
</dbReference>
<dbReference type="Pfam" id="PF01798">
    <property type="entry name" value="Nop"/>
    <property type="match status" value="1"/>
</dbReference>
<dbReference type="InterPro" id="IPR042239">
    <property type="entry name" value="Nop_C"/>
</dbReference>
<feature type="domain" description="Nop" evidence="1">
    <location>
        <begin position="289"/>
        <end position="413"/>
    </location>
</feature>
<proteinExistence type="predicted"/>
<evidence type="ECO:0000259" key="1">
    <source>
        <dbReference type="PROSITE" id="PS51358"/>
    </source>
</evidence>
<dbReference type="AlphaFoldDB" id="A0A0H5BQS8"/>
<evidence type="ECO:0000313" key="2">
    <source>
        <dbReference type="EMBL" id="BAS01474.1"/>
    </source>
</evidence>
<geneLocation type="nucleomorph" evidence="2"/>
<sequence>MMLSETILGILLIFATNNINTNLNKKISNFKIKQLYFFPFKSYISVIENYISSYNSKISLSLYALINNILNKDISTSCYAQKKINIISQNNFQMNNFYEIYKIKCNQNLKYYKFFRKIKKFFSNFYYTTKFIFYIKIIKIASIFIARKNIKINYNFFYKNFFQLIIFHNTIKNIIKNLKNIINDFYFNHFPELTTIKLKFTKIIALLLLILNNKKIITQIDEKRLLLIYNIIGNKNHTKKIIFKYIWYNKKILKENDKVLLNYIIKSTIYLIKLNVNIETYIKKILRITTPNIYNFVGFTFINKLITNFGTLLNLTQAPLLKIKTLISSKYFKKYFFNIFRNLFNKTFLFDNNRILNCYSFAYNLYWAEKIKSFLSLKISLLAKIDMYVKDINEIFIIRLKKKVNFNKKGFKKI</sequence>
<reference evidence="2" key="1">
    <citation type="journal article" date="2015" name="Genome Biol. Evol.">
        <title>Nucleomorph Genome Sequences of Two Chlorarachniophytes, Amorphochlora amoebiformis and Lotharella vacuolata.</title>
        <authorList>
            <person name="Suzuki S."/>
            <person name="Shirato S."/>
            <person name="Hirakawa Y."/>
            <person name="Ishida K."/>
        </authorList>
    </citation>
    <scope>NUCLEOTIDE SEQUENCE</scope>
    <source>
        <strain evidence="2">CCMP240</strain>
    </source>
</reference>